<name>A0A969W6G0_9GAMM</name>
<evidence type="ECO:0000256" key="4">
    <source>
        <dbReference type="ARBA" id="ARBA00022679"/>
    </source>
</evidence>
<dbReference type="GO" id="GO:0005886">
    <property type="term" value="C:plasma membrane"/>
    <property type="evidence" value="ECO:0007669"/>
    <property type="project" value="UniProtKB-SubCell"/>
</dbReference>
<keyword evidence="4" id="KW-0808">Transferase</keyword>
<accession>A0A969W6G0</accession>
<dbReference type="Proteomes" id="UP000653472">
    <property type="component" value="Unassembled WGS sequence"/>
</dbReference>
<gene>
    <name evidence="7" type="ORF">G7Y82_03915</name>
</gene>
<dbReference type="Pfam" id="PF03279">
    <property type="entry name" value="Lip_A_acyltrans"/>
    <property type="match status" value="1"/>
</dbReference>
<evidence type="ECO:0000256" key="3">
    <source>
        <dbReference type="ARBA" id="ARBA00022519"/>
    </source>
</evidence>
<dbReference type="AlphaFoldDB" id="A0A969W6G0"/>
<dbReference type="GO" id="GO:0016746">
    <property type="term" value="F:acyltransferase activity"/>
    <property type="evidence" value="ECO:0007669"/>
    <property type="project" value="UniProtKB-KW"/>
</dbReference>
<dbReference type="PANTHER" id="PTHR30606">
    <property type="entry name" value="LIPID A BIOSYNTHESIS LAUROYL ACYLTRANSFERASE"/>
    <property type="match status" value="1"/>
</dbReference>
<evidence type="ECO:0000313" key="7">
    <source>
        <dbReference type="EMBL" id="NKF21452.1"/>
    </source>
</evidence>
<evidence type="ECO:0000313" key="8">
    <source>
        <dbReference type="Proteomes" id="UP000653472"/>
    </source>
</evidence>
<evidence type="ECO:0000256" key="6">
    <source>
        <dbReference type="ARBA" id="ARBA00023315"/>
    </source>
</evidence>
<keyword evidence="3" id="KW-0997">Cell inner membrane</keyword>
<keyword evidence="6 7" id="KW-0012">Acyltransferase</keyword>
<evidence type="ECO:0000256" key="5">
    <source>
        <dbReference type="ARBA" id="ARBA00023136"/>
    </source>
</evidence>
<reference evidence="7" key="1">
    <citation type="submission" date="2020-03" db="EMBL/GenBank/DDBJ databases">
        <title>Solimonas marina sp. nov., isolated from deep seawater of the Pacific Ocean.</title>
        <authorList>
            <person name="Liu X."/>
            <person name="Lai Q."/>
            <person name="Sun F."/>
            <person name="Gai Y."/>
            <person name="Li G."/>
            <person name="Shao Z."/>
        </authorList>
    </citation>
    <scope>NUCLEOTIDE SEQUENCE</scope>
    <source>
        <strain evidence="7">C16B3</strain>
    </source>
</reference>
<evidence type="ECO:0000256" key="2">
    <source>
        <dbReference type="ARBA" id="ARBA00022475"/>
    </source>
</evidence>
<organism evidence="7 8">
    <name type="scientific">Solimonas marina</name>
    <dbReference type="NCBI Taxonomy" id="2714601"/>
    <lineage>
        <taxon>Bacteria</taxon>
        <taxon>Pseudomonadati</taxon>
        <taxon>Pseudomonadota</taxon>
        <taxon>Gammaproteobacteria</taxon>
        <taxon>Nevskiales</taxon>
        <taxon>Nevskiaceae</taxon>
        <taxon>Solimonas</taxon>
    </lineage>
</organism>
<comment type="caution">
    <text evidence="7">The sequence shown here is derived from an EMBL/GenBank/DDBJ whole genome shotgun (WGS) entry which is preliminary data.</text>
</comment>
<keyword evidence="8" id="KW-1185">Reference proteome</keyword>
<dbReference type="InterPro" id="IPR004960">
    <property type="entry name" value="LipA_acyltrans"/>
</dbReference>
<dbReference type="GO" id="GO:0009247">
    <property type="term" value="P:glycolipid biosynthetic process"/>
    <property type="evidence" value="ECO:0007669"/>
    <property type="project" value="UniProtKB-ARBA"/>
</dbReference>
<sequence length="300" mass="33806">MLHLLGDVIGQAAWRLNRKGRRLALRNIELCYPLLSRTEQRRMAQQAFRHYVKSLLEYPLVWTGCPQRLQSLIVEIEGRELIDEALAQGKGLIIAAMHLGAFEVGIIPMSAHYPMTGMYKPIKNPQLDALSRHGRTRFGGKVIPIVKRQGKRAVGSDVLRALKRGEIIYTMPDRDPPRSHGVFAPYFGISTHSPVLIPRLVQATGARVLICTGRRLPRGRGFAVRFTEPPAGYDSQDLCEAVAALNAGIETSVRTMPDQYWWNYKRFKRRPYGECCFYNGKTQAQPPATEKPEISTLRAA</sequence>
<evidence type="ECO:0000256" key="1">
    <source>
        <dbReference type="ARBA" id="ARBA00004533"/>
    </source>
</evidence>
<keyword evidence="2" id="KW-1003">Cell membrane</keyword>
<dbReference type="EMBL" id="JAAVXB010000002">
    <property type="protein sequence ID" value="NKF21452.1"/>
    <property type="molecule type" value="Genomic_DNA"/>
</dbReference>
<dbReference type="PIRSF" id="PIRSF026649">
    <property type="entry name" value="MsbB"/>
    <property type="match status" value="1"/>
</dbReference>
<dbReference type="CDD" id="cd07984">
    <property type="entry name" value="LPLAT_LABLAT-like"/>
    <property type="match status" value="1"/>
</dbReference>
<comment type="subcellular location">
    <subcellularLocation>
        <location evidence="1">Cell inner membrane</location>
    </subcellularLocation>
</comment>
<protein>
    <submittedName>
        <fullName evidence="7">Lysophospholipid acyltransferase family protein</fullName>
    </submittedName>
</protein>
<dbReference type="PANTHER" id="PTHR30606:SF10">
    <property type="entry name" value="PHOSPHATIDYLINOSITOL MANNOSIDE ACYLTRANSFERASE"/>
    <property type="match status" value="1"/>
</dbReference>
<keyword evidence="5" id="KW-0472">Membrane</keyword>
<proteinExistence type="predicted"/>